<sequence>MRSKTRYAFLFTPFFSRACACLIVFFLGISCALGRKAGLTEPGAAVLPEPAAGTSQSHILQSNLQTACGQTTVTPVLGCRGAPMWSTACWTTTNSHTVGFNIKSTSARLARCTSQRGW</sequence>
<dbReference type="EMBL" id="CP126221">
    <property type="protein sequence ID" value="WIA22171.1"/>
    <property type="molecule type" value="Genomic_DNA"/>
</dbReference>
<evidence type="ECO:0000313" key="2">
    <source>
        <dbReference type="Proteomes" id="UP001244341"/>
    </source>
</evidence>
<protein>
    <recommendedName>
        <fullName evidence="3">Secreted protein</fullName>
    </recommendedName>
</protein>
<proteinExistence type="predicted"/>
<organism evidence="1 2">
    <name type="scientific">Tetradesmus obliquus</name>
    <name type="common">Green alga</name>
    <name type="synonym">Acutodesmus obliquus</name>
    <dbReference type="NCBI Taxonomy" id="3088"/>
    <lineage>
        <taxon>Eukaryota</taxon>
        <taxon>Viridiplantae</taxon>
        <taxon>Chlorophyta</taxon>
        <taxon>core chlorophytes</taxon>
        <taxon>Chlorophyceae</taxon>
        <taxon>CS clade</taxon>
        <taxon>Sphaeropleales</taxon>
        <taxon>Scenedesmaceae</taxon>
        <taxon>Tetradesmus</taxon>
    </lineage>
</organism>
<name>A0ABY8UPG3_TETOB</name>
<dbReference type="Proteomes" id="UP001244341">
    <property type="component" value="Chromosome 14b"/>
</dbReference>
<gene>
    <name evidence="1" type="ORF">OEZ85_004505</name>
</gene>
<keyword evidence="2" id="KW-1185">Reference proteome</keyword>
<reference evidence="1 2" key="1">
    <citation type="submission" date="2023-05" db="EMBL/GenBank/DDBJ databases">
        <title>A 100% complete, gapless, phased diploid assembly of the Scenedesmus obliquus UTEX 3031 genome.</title>
        <authorList>
            <person name="Biondi T.C."/>
            <person name="Hanschen E.R."/>
            <person name="Kwon T."/>
            <person name="Eng W."/>
            <person name="Kruse C.P.S."/>
            <person name="Koehler S.I."/>
            <person name="Kunde Y."/>
            <person name="Gleasner C.D."/>
            <person name="You Mak K.T."/>
            <person name="Polle J."/>
            <person name="Hovde B.T."/>
            <person name="Starkenburg S.R."/>
        </authorList>
    </citation>
    <scope>NUCLEOTIDE SEQUENCE [LARGE SCALE GENOMIC DNA]</scope>
    <source>
        <strain evidence="1 2">DOE0152z</strain>
    </source>
</reference>
<accession>A0ABY8UPG3</accession>
<evidence type="ECO:0000313" key="1">
    <source>
        <dbReference type="EMBL" id="WIA22171.1"/>
    </source>
</evidence>
<evidence type="ECO:0008006" key="3">
    <source>
        <dbReference type="Google" id="ProtNLM"/>
    </source>
</evidence>